<feature type="non-terminal residue" evidence="8">
    <location>
        <position position="1"/>
    </location>
</feature>
<dbReference type="GO" id="GO:0048020">
    <property type="term" value="F:CCR chemokine receptor binding"/>
    <property type="evidence" value="ECO:0007669"/>
    <property type="project" value="TreeGrafter"/>
</dbReference>
<dbReference type="InterPro" id="IPR036048">
    <property type="entry name" value="Interleukin_8-like_sf"/>
</dbReference>
<keyword evidence="6" id="KW-0964">Secreted</keyword>
<dbReference type="GO" id="GO:0048245">
    <property type="term" value="P:eosinophil chemotaxis"/>
    <property type="evidence" value="ECO:0007669"/>
    <property type="project" value="TreeGrafter"/>
</dbReference>
<dbReference type="GO" id="GO:0005615">
    <property type="term" value="C:extracellular space"/>
    <property type="evidence" value="ECO:0007669"/>
    <property type="project" value="UniProtKB-KW"/>
</dbReference>
<proteinExistence type="inferred from homology"/>
<dbReference type="SUPFAM" id="SSF54117">
    <property type="entry name" value="Interleukin 8-like chemokines"/>
    <property type="match status" value="1"/>
</dbReference>
<dbReference type="GO" id="GO:0030335">
    <property type="term" value="P:positive regulation of cell migration"/>
    <property type="evidence" value="ECO:0007669"/>
    <property type="project" value="TreeGrafter"/>
</dbReference>
<dbReference type="PROSITE" id="PS00472">
    <property type="entry name" value="SMALL_CYTOKINES_CC"/>
    <property type="match status" value="1"/>
</dbReference>
<reference evidence="8 9" key="1">
    <citation type="submission" date="2014-04" db="EMBL/GenBank/DDBJ databases">
        <title>Genome evolution of avian class.</title>
        <authorList>
            <person name="Zhang G."/>
            <person name="Li C."/>
        </authorList>
    </citation>
    <scope>NUCLEOTIDE SEQUENCE [LARGE SCALE GENOMIC DNA]</scope>
    <source>
        <strain evidence="8">BGI_N311</strain>
    </source>
</reference>
<keyword evidence="4" id="KW-0732">Signal</keyword>
<dbReference type="PANTHER" id="PTHR12015">
    <property type="entry name" value="SMALL INDUCIBLE CYTOKINE A"/>
    <property type="match status" value="1"/>
</dbReference>
<evidence type="ECO:0000256" key="5">
    <source>
        <dbReference type="ARBA" id="ARBA00023157"/>
    </source>
</evidence>
<dbReference type="InterPro" id="IPR001811">
    <property type="entry name" value="Chemokine_IL8-like_dom"/>
</dbReference>
<dbReference type="EMBL" id="KL381696">
    <property type="protein sequence ID" value="KFP87730.1"/>
    <property type="molecule type" value="Genomic_DNA"/>
</dbReference>
<dbReference type="PANTHER" id="PTHR12015:SF103">
    <property type="entry name" value="C-C MOTIF CHEMOKINE 4-RELATED"/>
    <property type="match status" value="1"/>
</dbReference>
<dbReference type="Proteomes" id="UP000054244">
    <property type="component" value="Unassembled WGS sequence"/>
</dbReference>
<dbReference type="AlphaFoldDB" id="A0A091P876"/>
<dbReference type="Pfam" id="PF00048">
    <property type="entry name" value="IL8"/>
    <property type="match status" value="1"/>
</dbReference>
<organism evidence="8 9">
    <name type="scientific">Apaloderma vittatum</name>
    <name type="common">Bar-tailed trogon</name>
    <dbReference type="NCBI Taxonomy" id="57397"/>
    <lineage>
        <taxon>Eukaryota</taxon>
        <taxon>Metazoa</taxon>
        <taxon>Chordata</taxon>
        <taxon>Craniata</taxon>
        <taxon>Vertebrata</taxon>
        <taxon>Euteleostomi</taxon>
        <taxon>Archelosauria</taxon>
        <taxon>Archosauria</taxon>
        <taxon>Dinosauria</taxon>
        <taxon>Saurischia</taxon>
        <taxon>Theropoda</taxon>
        <taxon>Coelurosauria</taxon>
        <taxon>Aves</taxon>
        <taxon>Neognathae</taxon>
        <taxon>Neoaves</taxon>
        <taxon>Telluraves</taxon>
        <taxon>Coraciimorphae</taxon>
        <taxon>Trogoniformes</taxon>
        <taxon>Trogonidae</taxon>
        <taxon>Apaloderma</taxon>
    </lineage>
</organism>
<dbReference type="GO" id="GO:0006954">
    <property type="term" value="P:inflammatory response"/>
    <property type="evidence" value="ECO:0007669"/>
    <property type="project" value="TreeGrafter"/>
</dbReference>
<gene>
    <name evidence="8" type="ORF">N311_02424</name>
</gene>
<name>A0A091P876_APAVI</name>
<feature type="domain" description="Chemokine interleukin-8-like" evidence="7">
    <location>
        <begin position="5"/>
        <end position="63"/>
    </location>
</feature>
<keyword evidence="5" id="KW-1015">Disulfide bond</keyword>
<evidence type="ECO:0000256" key="4">
    <source>
        <dbReference type="ARBA" id="ARBA00022729"/>
    </source>
</evidence>
<feature type="non-terminal residue" evidence="8">
    <location>
        <position position="69"/>
    </location>
</feature>
<evidence type="ECO:0000256" key="1">
    <source>
        <dbReference type="ARBA" id="ARBA00010868"/>
    </source>
</evidence>
<evidence type="ECO:0000256" key="6">
    <source>
        <dbReference type="RuleBase" id="RU361150"/>
    </source>
</evidence>
<protein>
    <recommendedName>
        <fullName evidence="6">C-C motif chemokine</fullName>
    </recommendedName>
</protein>
<comment type="similarity">
    <text evidence="1 6">Belongs to the intercrine beta (chemokine CC) family.</text>
</comment>
<comment type="subcellular location">
    <subcellularLocation>
        <location evidence="6">Secreted</location>
    </subcellularLocation>
</comment>
<dbReference type="InterPro" id="IPR039809">
    <property type="entry name" value="Chemokine_b/g/d"/>
</dbReference>
<evidence type="ECO:0000256" key="3">
    <source>
        <dbReference type="ARBA" id="ARBA00022514"/>
    </source>
</evidence>
<keyword evidence="9" id="KW-1185">Reference proteome</keyword>
<accession>A0A091P876</accession>
<evidence type="ECO:0000313" key="9">
    <source>
        <dbReference type="Proteomes" id="UP000054244"/>
    </source>
</evidence>
<dbReference type="GO" id="GO:0070098">
    <property type="term" value="P:chemokine-mediated signaling pathway"/>
    <property type="evidence" value="ECO:0007669"/>
    <property type="project" value="TreeGrafter"/>
</dbReference>
<dbReference type="GO" id="GO:0061844">
    <property type="term" value="P:antimicrobial humoral immune response mediated by antimicrobial peptide"/>
    <property type="evidence" value="ECO:0007669"/>
    <property type="project" value="TreeGrafter"/>
</dbReference>
<dbReference type="SMART" id="SM00199">
    <property type="entry name" value="SCY"/>
    <property type="match status" value="1"/>
</dbReference>
<evidence type="ECO:0000313" key="8">
    <source>
        <dbReference type="EMBL" id="KFP87730.1"/>
    </source>
</evidence>
<evidence type="ECO:0000259" key="7">
    <source>
        <dbReference type="SMART" id="SM00199"/>
    </source>
</evidence>
<keyword evidence="2 6" id="KW-0145">Chemotaxis</keyword>
<dbReference type="InterPro" id="IPR000827">
    <property type="entry name" value="Chemokine_CC_CS"/>
</dbReference>
<evidence type="ECO:0000256" key="2">
    <source>
        <dbReference type="ARBA" id="ARBA00022500"/>
    </source>
</evidence>
<dbReference type="GO" id="GO:0008009">
    <property type="term" value="F:chemokine activity"/>
    <property type="evidence" value="ECO:0007669"/>
    <property type="project" value="InterPro"/>
</dbReference>
<dbReference type="Gene3D" id="2.40.50.40">
    <property type="match status" value="1"/>
</dbReference>
<keyword evidence="3 6" id="KW-0202">Cytokine</keyword>
<sequence length="69" mass="7818">APYTPFECCFNYVKGPLPQTNLKDCYLSPKECSFPAVVLVNKKGDKLCADPEATWVKKVVKKLQKKKQL</sequence>